<reference evidence="1 2" key="1">
    <citation type="journal article" date="2021" name="Front. Genet.">
        <title>Chromosome-Level Genome Assembly Reveals Significant Gene Expansion in the Toll and IMD Signaling Pathways of Dendrolimus kikuchii.</title>
        <authorList>
            <person name="Zhou J."/>
            <person name="Wu P."/>
            <person name="Xiong Z."/>
            <person name="Liu N."/>
            <person name="Zhao N."/>
            <person name="Ji M."/>
            <person name="Qiu Y."/>
            <person name="Yang B."/>
        </authorList>
    </citation>
    <scope>NUCLEOTIDE SEQUENCE [LARGE SCALE GENOMIC DNA]</scope>
    <source>
        <strain evidence="1">Ann1</strain>
    </source>
</reference>
<keyword evidence="2" id="KW-1185">Reference proteome</keyword>
<name>A0ACC1CUP1_9NEOP</name>
<evidence type="ECO:0000313" key="1">
    <source>
        <dbReference type="EMBL" id="KAJ0175292.1"/>
    </source>
</evidence>
<dbReference type="EMBL" id="CM034402">
    <property type="protein sequence ID" value="KAJ0175292.1"/>
    <property type="molecule type" value="Genomic_DNA"/>
</dbReference>
<comment type="caution">
    <text evidence="1">The sequence shown here is derived from an EMBL/GenBank/DDBJ whole genome shotgun (WGS) entry which is preliminary data.</text>
</comment>
<organism evidence="1 2">
    <name type="scientific">Dendrolimus kikuchii</name>
    <dbReference type="NCBI Taxonomy" id="765133"/>
    <lineage>
        <taxon>Eukaryota</taxon>
        <taxon>Metazoa</taxon>
        <taxon>Ecdysozoa</taxon>
        <taxon>Arthropoda</taxon>
        <taxon>Hexapoda</taxon>
        <taxon>Insecta</taxon>
        <taxon>Pterygota</taxon>
        <taxon>Neoptera</taxon>
        <taxon>Endopterygota</taxon>
        <taxon>Lepidoptera</taxon>
        <taxon>Glossata</taxon>
        <taxon>Ditrysia</taxon>
        <taxon>Bombycoidea</taxon>
        <taxon>Lasiocampidae</taxon>
        <taxon>Dendrolimus</taxon>
    </lineage>
</organism>
<protein>
    <submittedName>
        <fullName evidence="1">Uncharacterized protein</fullName>
    </submittedName>
</protein>
<dbReference type="Proteomes" id="UP000824533">
    <property type="component" value="Linkage Group LG16"/>
</dbReference>
<gene>
    <name evidence="1" type="ORF">K1T71_009433</name>
</gene>
<proteinExistence type="predicted"/>
<evidence type="ECO:0000313" key="2">
    <source>
        <dbReference type="Proteomes" id="UP000824533"/>
    </source>
</evidence>
<accession>A0ACC1CUP1</accession>
<sequence>MPRVHTREKIIPIQRADSSFQDFDGFGCVLFDTSSSLDLYCKKSRRYSIGINWNTDRETKLCYNVHSEYCIASLNLPKTGNTHMDCTEQLDEDMTTVRIFFIHKTNDTTIPSSEKDCAGCLNYVTRYNSPDDSNGESKTILSNNSRKRQKGGLQNTNISNSPPPQNRPTRNRSSQNNSRTGTPAQRPTSPRQPNTQHHKHNEPSPPKNSPSANNIFPISTSPPTKSPSQFEHKHNKTGHIQFQNNNDDKPLLSPPPNTKTDINIKNKDVHSWWPKLSTTVNSPIANSTLATPTVFRDFNNKTAWPDLDPATNATRQSKNTIDVAGSTALPLVSHIVIIIVVAAVGFIALIILILYVRKNKVLKRNENVTSSAVYYANTSSPNPNRRSDYSDHLYCYIDVNSLSHPKEIPKSRVPLAPCGERSGNGERSETNPNARQVNPTEVSVEECDNTIEEAEDLYTYAYADRFDILSILRSQEEARK</sequence>